<dbReference type="EMBL" id="BDEQ01000001">
    <property type="protein sequence ID" value="GAT97858.1"/>
    <property type="molecule type" value="Genomic_DNA"/>
</dbReference>
<organism evidence="10 11">
    <name type="scientific">Entamoeba histolytica</name>
    <dbReference type="NCBI Taxonomy" id="5759"/>
    <lineage>
        <taxon>Eukaryota</taxon>
        <taxon>Amoebozoa</taxon>
        <taxon>Evosea</taxon>
        <taxon>Archamoebae</taxon>
        <taxon>Mastigamoebida</taxon>
        <taxon>Entamoebidae</taxon>
        <taxon>Entamoeba</taxon>
    </lineage>
</organism>
<dbReference type="OMA" id="AVQWDVI"/>
<feature type="transmembrane region" description="Helical" evidence="8">
    <location>
        <begin position="240"/>
        <end position="262"/>
    </location>
</feature>
<evidence type="ECO:0000256" key="5">
    <source>
        <dbReference type="ARBA" id="ARBA00022989"/>
    </source>
</evidence>
<keyword evidence="3 8" id="KW-0812">Transmembrane</keyword>
<comment type="subcellular location">
    <subcellularLocation>
        <location evidence="1">Membrane</location>
        <topology evidence="1">Multi-pass membrane protein</topology>
    </subcellularLocation>
</comment>
<feature type="transmembrane region" description="Helical" evidence="8">
    <location>
        <begin position="660"/>
        <end position="683"/>
    </location>
</feature>
<feature type="transmembrane region" description="Helical" evidence="8">
    <location>
        <begin position="527"/>
        <end position="546"/>
    </location>
</feature>
<dbReference type="VEuPathDB" id="AmoebaDB:EHI5A_070020"/>
<evidence type="ECO:0000313" key="10">
    <source>
        <dbReference type="EMBL" id="GAT97858.1"/>
    </source>
</evidence>
<keyword evidence="6 8" id="KW-0472">Membrane</keyword>
<keyword evidence="4" id="KW-0677">Repeat</keyword>
<gene>
    <name evidence="10" type="ORF">CL6EHI_185600</name>
</gene>
<evidence type="ECO:0000256" key="3">
    <source>
        <dbReference type="ARBA" id="ARBA00022692"/>
    </source>
</evidence>
<evidence type="ECO:0000256" key="6">
    <source>
        <dbReference type="ARBA" id="ARBA00023136"/>
    </source>
</evidence>
<dbReference type="InterPro" id="IPR051679">
    <property type="entry name" value="DASS-Related_Transporters"/>
</dbReference>
<dbReference type="AlphaFoldDB" id="A0A5K1VL64"/>
<dbReference type="InterPro" id="IPR036721">
    <property type="entry name" value="RCK_C_sf"/>
</dbReference>
<keyword evidence="2" id="KW-0813">Transport</keyword>
<feature type="transmembrane region" description="Helical" evidence="8">
    <location>
        <begin position="52"/>
        <end position="71"/>
    </location>
</feature>
<dbReference type="PANTHER" id="PTHR43652">
    <property type="entry name" value="BASIC AMINO ACID ANTIPORTER YFCC-RELATED"/>
    <property type="match status" value="1"/>
</dbReference>
<protein>
    <submittedName>
        <fullName evidence="10">Citrate transporter putative</fullName>
    </submittedName>
</protein>
<proteinExistence type="predicted"/>
<dbReference type="Pfam" id="PF03600">
    <property type="entry name" value="CitMHS"/>
    <property type="match status" value="1"/>
</dbReference>
<feature type="transmembrane region" description="Helical" evidence="8">
    <location>
        <begin position="502"/>
        <end position="520"/>
    </location>
</feature>
<accession>A0A5K1VL64</accession>
<feature type="transmembrane region" description="Helical" evidence="8">
    <location>
        <begin position="592"/>
        <end position="608"/>
    </location>
</feature>
<evidence type="ECO:0000256" key="2">
    <source>
        <dbReference type="ARBA" id="ARBA00022448"/>
    </source>
</evidence>
<feature type="transmembrane region" description="Helical" evidence="8">
    <location>
        <begin position="480"/>
        <end position="496"/>
    </location>
</feature>
<reference evidence="10 11" key="1">
    <citation type="submission" date="2016-05" db="EMBL/GenBank/DDBJ databases">
        <title>First whole genome sequencing of Entamoeba histolytica HM1:IMSS-clone-6.</title>
        <authorList>
            <person name="Mukherjee Avik.K."/>
            <person name="Izumyama S."/>
            <person name="Nakada-Tsukui K."/>
            <person name="Nozaki T."/>
        </authorList>
    </citation>
    <scope>NUCLEOTIDE SEQUENCE [LARGE SCALE GENOMIC DNA]</scope>
    <source>
        <strain evidence="10 11">HM1:IMSS clone 6</strain>
    </source>
</reference>
<dbReference type="VEuPathDB" id="AmoebaDB:EHI7A_068970"/>
<dbReference type="Proteomes" id="UP000078387">
    <property type="component" value="Unassembled WGS sequence"/>
</dbReference>
<feature type="domain" description="RCK C-terminal" evidence="9">
    <location>
        <begin position="265"/>
        <end position="348"/>
    </location>
</feature>
<evidence type="ECO:0000313" key="11">
    <source>
        <dbReference type="Proteomes" id="UP000078387"/>
    </source>
</evidence>
<sequence>MEILRGIKEIPKKILKWVISNWKCMIFFVIFTICLCLLYFCDWKVHYANSVSTKTFLFMFTFDVMLTLLLAEVMHPGMMILLTSILLVFLQIITPAEAFVGFSNNSTLTVLVALIISEAVDKTGGLKFVGRFLLPDTPQKYIWPSAIRLFPFVMAVSLFLNNTPVVAMSIPLIFAWTKTSTQPASKLLLPMCYAIQYAGMNSILGTSTNLVAKGLILNQVDIVNSKYNLNMQVTVPMFEIGIVAFPLTVVGFLYCAFCSFLVPKTEIEEPPKNHSEFIIPVKIGPKSSHINKQLKDTVLFFPSHGKLFRIKRGTIFKPKPTDILQEGDILYYLAPYELLNDVYAYSGIIPESSFAKEMMSTNRELKVYEVCYGGNSEMLNKKFQTFYKNHFFGILGVSYNSNEDALEGINENDELMEEAEENEEEEKINEMFKDEINEQKIQPTLSYLICTDSEFATEEYFPSPFQLVLPLNVQLPQPMVIYKTILALLAIAIPVITDVLNAAPFVVAAFVFVFILLVTNTITIKDLFKAVDVPLICILGASFGLVEGMVKTNVGALLARSLTRAFLPLGKFGILSALVIPTMLLTQSLSNAAVFALMFPVVWETYWGTDPTGLERGRVIGLKSSMYAVMIATSSVFLLPFGSNKTLMIMKKGNYKIKDFIIFGIPLMILSFVAAVGLSYLFFEVVWPDNY</sequence>
<evidence type="ECO:0000256" key="8">
    <source>
        <dbReference type="SAM" id="Phobius"/>
    </source>
</evidence>
<name>A0A5K1VL64_ENTHI</name>
<dbReference type="GO" id="GO:0006813">
    <property type="term" value="P:potassium ion transport"/>
    <property type="evidence" value="ECO:0007669"/>
    <property type="project" value="InterPro"/>
</dbReference>
<feature type="transmembrane region" description="Helical" evidence="8">
    <location>
        <begin position="566"/>
        <end position="585"/>
    </location>
</feature>
<feature type="coiled-coil region" evidence="7">
    <location>
        <begin position="402"/>
        <end position="442"/>
    </location>
</feature>
<dbReference type="VEuPathDB" id="AmoebaDB:EHI_185600"/>
<dbReference type="VEuPathDB" id="AmoebaDB:EHI8A_070020"/>
<dbReference type="PANTHER" id="PTHR43652:SF2">
    <property type="entry name" value="BASIC AMINO ACID ANTIPORTER YFCC-RELATED"/>
    <property type="match status" value="1"/>
</dbReference>
<dbReference type="PROSITE" id="PS51202">
    <property type="entry name" value="RCK_C"/>
    <property type="match status" value="1"/>
</dbReference>
<feature type="transmembrane region" description="Helical" evidence="8">
    <location>
        <begin position="620"/>
        <end position="639"/>
    </location>
</feature>
<dbReference type="InterPro" id="IPR006037">
    <property type="entry name" value="RCK_C"/>
</dbReference>
<evidence type="ECO:0000256" key="7">
    <source>
        <dbReference type="SAM" id="Coils"/>
    </source>
</evidence>
<dbReference type="InterPro" id="IPR004680">
    <property type="entry name" value="Cit_transptr-like_dom"/>
</dbReference>
<comment type="caution">
    <text evidence="10">The sequence shown here is derived from an EMBL/GenBank/DDBJ whole genome shotgun (WGS) entry which is preliminary data.</text>
</comment>
<keyword evidence="7" id="KW-0175">Coiled coil</keyword>
<feature type="transmembrane region" description="Helical" evidence="8">
    <location>
        <begin position="78"/>
        <end position="96"/>
    </location>
</feature>
<evidence type="ECO:0000256" key="4">
    <source>
        <dbReference type="ARBA" id="ARBA00022737"/>
    </source>
</evidence>
<dbReference type="GO" id="GO:0008324">
    <property type="term" value="F:monoatomic cation transmembrane transporter activity"/>
    <property type="evidence" value="ECO:0007669"/>
    <property type="project" value="InterPro"/>
</dbReference>
<evidence type="ECO:0000259" key="9">
    <source>
        <dbReference type="PROSITE" id="PS51202"/>
    </source>
</evidence>
<feature type="transmembrane region" description="Helical" evidence="8">
    <location>
        <begin position="21"/>
        <end position="40"/>
    </location>
</feature>
<evidence type="ECO:0000256" key="1">
    <source>
        <dbReference type="ARBA" id="ARBA00004141"/>
    </source>
</evidence>
<dbReference type="GO" id="GO:0005886">
    <property type="term" value="C:plasma membrane"/>
    <property type="evidence" value="ECO:0007669"/>
    <property type="project" value="TreeGrafter"/>
</dbReference>
<keyword evidence="5 8" id="KW-1133">Transmembrane helix</keyword>
<dbReference type="VEuPathDB" id="AmoebaDB:KM1_084080"/>
<dbReference type="SUPFAM" id="SSF116726">
    <property type="entry name" value="TrkA C-terminal domain-like"/>
    <property type="match status" value="1"/>
</dbReference>